<reference evidence="2" key="1">
    <citation type="journal article" date="2020" name="Nat. Commun.">
        <title>Large-scale genome sequencing of mycorrhizal fungi provides insights into the early evolution of symbiotic traits.</title>
        <authorList>
            <person name="Miyauchi S."/>
            <person name="Kiss E."/>
            <person name="Kuo A."/>
            <person name="Drula E."/>
            <person name="Kohler A."/>
            <person name="Sanchez-Garcia M."/>
            <person name="Morin E."/>
            <person name="Andreopoulos B."/>
            <person name="Barry K.W."/>
            <person name="Bonito G."/>
            <person name="Buee M."/>
            <person name="Carver A."/>
            <person name="Chen C."/>
            <person name="Cichocki N."/>
            <person name="Clum A."/>
            <person name="Culley D."/>
            <person name="Crous P.W."/>
            <person name="Fauchery L."/>
            <person name="Girlanda M."/>
            <person name="Hayes R.D."/>
            <person name="Keri Z."/>
            <person name="LaButti K."/>
            <person name="Lipzen A."/>
            <person name="Lombard V."/>
            <person name="Magnuson J."/>
            <person name="Maillard F."/>
            <person name="Murat C."/>
            <person name="Nolan M."/>
            <person name="Ohm R.A."/>
            <person name="Pangilinan J."/>
            <person name="Pereira M.F."/>
            <person name="Perotto S."/>
            <person name="Peter M."/>
            <person name="Pfister S."/>
            <person name="Riley R."/>
            <person name="Sitrit Y."/>
            <person name="Stielow J.B."/>
            <person name="Szollosi G."/>
            <person name="Zifcakova L."/>
            <person name="Stursova M."/>
            <person name="Spatafora J.W."/>
            <person name="Tedersoo L."/>
            <person name="Vaario L.M."/>
            <person name="Yamada A."/>
            <person name="Yan M."/>
            <person name="Wang P."/>
            <person name="Xu J."/>
            <person name="Bruns T."/>
            <person name="Baldrian P."/>
            <person name="Vilgalys R."/>
            <person name="Dunand C."/>
            <person name="Henrissat B."/>
            <person name="Grigoriev I.V."/>
            <person name="Hibbett D."/>
            <person name="Nagy L.G."/>
            <person name="Martin F.M."/>
        </authorList>
    </citation>
    <scope>NUCLEOTIDE SEQUENCE</scope>
    <source>
        <strain evidence="2">UP504</strain>
    </source>
</reference>
<dbReference type="OrthoDB" id="2735536at2759"/>
<evidence type="ECO:0000256" key="1">
    <source>
        <dbReference type="SAM" id="MobiDB-lite"/>
    </source>
</evidence>
<name>A0A9P6DU66_9AGAM</name>
<keyword evidence="3" id="KW-1185">Reference proteome</keyword>
<accession>A0A9P6DU66</accession>
<organism evidence="2 3">
    <name type="scientific">Hydnum rufescens UP504</name>
    <dbReference type="NCBI Taxonomy" id="1448309"/>
    <lineage>
        <taxon>Eukaryota</taxon>
        <taxon>Fungi</taxon>
        <taxon>Dikarya</taxon>
        <taxon>Basidiomycota</taxon>
        <taxon>Agaricomycotina</taxon>
        <taxon>Agaricomycetes</taxon>
        <taxon>Cantharellales</taxon>
        <taxon>Hydnaceae</taxon>
        <taxon>Hydnum</taxon>
    </lineage>
</organism>
<evidence type="ECO:0000313" key="2">
    <source>
        <dbReference type="EMBL" id="KAF9513952.1"/>
    </source>
</evidence>
<dbReference type="AlphaFoldDB" id="A0A9P6DU66"/>
<feature type="region of interest" description="Disordered" evidence="1">
    <location>
        <begin position="127"/>
        <end position="156"/>
    </location>
</feature>
<dbReference type="EMBL" id="MU128966">
    <property type="protein sequence ID" value="KAF9513952.1"/>
    <property type="molecule type" value="Genomic_DNA"/>
</dbReference>
<dbReference type="Proteomes" id="UP000886523">
    <property type="component" value="Unassembled WGS sequence"/>
</dbReference>
<proteinExistence type="predicted"/>
<evidence type="ECO:0000313" key="3">
    <source>
        <dbReference type="Proteomes" id="UP000886523"/>
    </source>
</evidence>
<comment type="caution">
    <text evidence="2">The sequence shown here is derived from an EMBL/GenBank/DDBJ whole genome shotgun (WGS) entry which is preliminary data.</text>
</comment>
<protein>
    <submittedName>
        <fullName evidence="2">Uncharacterized protein</fullName>
    </submittedName>
</protein>
<sequence>MGSSAGVLTQLWDRHLNPLVLGAFGNCLPQPLLTSEGWLCSNDLGGNTVWNAPNTTQFEALGKNASPLTVYPANHKPPQHFAPTFNLGIAFDQVRQVKTRNKDFYLLALENPDAGGERVLIGSEMGKVGSSEEDEAENGQRECNGEDDQEDNEIGSLDEQIGSPHVALFPFAALVADKDSHAQHSFWKTSVSQSSKQKRIIQQTDFIEYSFQLAEDDENGFGLMQATIGSEYESAQEGMRDTREEYGKLGNKEHTSIVGIGSMALAGWVKAPDIREPNGNLRDPL</sequence>
<gene>
    <name evidence="2" type="ORF">BS47DRAFT_1362044</name>
</gene>